<accession>A0A1X7SFE7</accession>
<dbReference type="AlphaFoldDB" id="A0A1X7SFE7"/>
<proteinExistence type="predicted"/>
<organism evidence="1">
    <name type="scientific">Amphimedon queenslandica</name>
    <name type="common">Sponge</name>
    <dbReference type="NCBI Taxonomy" id="400682"/>
    <lineage>
        <taxon>Eukaryota</taxon>
        <taxon>Metazoa</taxon>
        <taxon>Porifera</taxon>
        <taxon>Demospongiae</taxon>
        <taxon>Heteroscleromorpha</taxon>
        <taxon>Haplosclerida</taxon>
        <taxon>Niphatidae</taxon>
        <taxon>Amphimedon</taxon>
    </lineage>
</organism>
<protein>
    <submittedName>
        <fullName evidence="1">Uncharacterized protein</fullName>
    </submittedName>
</protein>
<name>A0A1X7SFE7_AMPQE</name>
<sequence length="206" mass="23743">MDNSTNEYLELLVTMNNSFTESFQSYMNAVAHGVQDQLYIHQSQSTPHQYVSSKMNSASHWTTELNKRQNSLKRFHTERYSDLTEEASRVIQTLVFPGKIHQVLESGDSERDAWLQSMHSAIKRLRENYTPYIDLVQPFIAGLALLCKGIKDLADAKNSLKQQSGCVGMLVRFPYWNESCGLGEQERIKQILEYCHKRNTDWSTSL</sequence>
<dbReference type="EnsemblMetazoa" id="Aqu2.1.00799_001">
    <property type="protein sequence ID" value="Aqu2.1.00799_001"/>
    <property type="gene ID" value="Aqu2.1.00799"/>
</dbReference>
<evidence type="ECO:0000313" key="1">
    <source>
        <dbReference type="EnsemblMetazoa" id="Aqu2.1.00799_001"/>
    </source>
</evidence>
<dbReference type="OrthoDB" id="422220at2759"/>
<reference evidence="1" key="1">
    <citation type="submission" date="2017-05" db="UniProtKB">
        <authorList>
            <consortium name="EnsemblMetazoa"/>
        </authorList>
    </citation>
    <scope>IDENTIFICATION</scope>
</reference>
<dbReference type="InParanoid" id="A0A1X7SFE7"/>